<dbReference type="PANTHER" id="PTHR19876:SF2">
    <property type="entry name" value="COATOMER SUBUNIT BETA"/>
    <property type="match status" value="1"/>
</dbReference>
<feature type="transmembrane region" description="Helical" evidence="3">
    <location>
        <begin position="56"/>
        <end position="76"/>
    </location>
</feature>
<keyword evidence="3" id="KW-0812">Transmembrane</keyword>
<dbReference type="GO" id="GO:0030126">
    <property type="term" value="C:COPI vesicle coat"/>
    <property type="evidence" value="ECO:0007669"/>
    <property type="project" value="TreeGrafter"/>
</dbReference>
<evidence type="ECO:0000313" key="6">
    <source>
        <dbReference type="Proteomes" id="UP000734854"/>
    </source>
</evidence>
<keyword evidence="1" id="KW-0853">WD repeat</keyword>
<evidence type="ECO:0000256" key="2">
    <source>
        <dbReference type="ARBA" id="ARBA00022737"/>
    </source>
</evidence>
<evidence type="ECO:0000256" key="4">
    <source>
        <dbReference type="SAM" id="SignalP"/>
    </source>
</evidence>
<evidence type="ECO:0000256" key="1">
    <source>
        <dbReference type="ARBA" id="ARBA00022574"/>
    </source>
</evidence>
<evidence type="ECO:0000256" key="3">
    <source>
        <dbReference type="SAM" id="Phobius"/>
    </source>
</evidence>
<accession>A0A8J5L9I5</accession>
<dbReference type="AlphaFoldDB" id="A0A8J5L9I5"/>
<keyword evidence="6" id="KW-1185">Reference proteome</keyword>
<dbReference type="InterPro" id="IPR050844">
    <property type="entry name" value="Coatomer_complex_subunit"/>
</dbReference>
<evidence type="ECO:0000313" key="5">
    <source>
        <dbReference type="EMBL" id="KAG6510734.1"/>
    </source>
</evidence>
<dbReference type="Gene3D" id="2.130.10.10">
    <property type="entry name" value="YVTN repeat-like/Quinoprotein amine dehydrogenase"/>
    <property type="match status" value="1"/>
</dbReference>
<proteinExistence type="predicted"/>
<gene>
    <name evidence="5" type="ORF">ZIOFF_028768</name>
</gene>
<feature type="chain" id="PRO_5035217867" evidence="4">
    <location>
        <begin position="25"/>
        <end position="83"/>
    </location>
</feature>
<dbReference type="EMBL" id="JACMSC010000008">
    <property type="protein sequence ID" value="KAG6510734.1"/>
    <property type="molecule type" value="Genomic_DNA"/>
</dbReference>
<dbReference type="PANTHER" id="PTHR19876">
    <property type="entry name" value="COATOMER"/>
    <property type="match status" value="1"/>
</dbReference>
<reference evidence="5 6" key="1">
    <citation type="submission" date="2020-08" db="EMBL/GenBank/DDBJ databases">
        <title>Plant Genome Project.</title>
        <authorList>
            <person name="Zhang R.-G."/>
        </authorList>
    </citation>
    <scope>NUCLEOTIDE SEQUENCE [LARGE SCALE GENOMIC DNA]</scope>
    <source>
        <tissue evidence="5">Rhizome</tissue>
    </source>
</reference>
<dbReference type="Proteomes" id="UP000734854">
    <property type="component" value="Unassembled WGS sequence"/>
</dbReference>
<dbReference type="GO" id="GO:0006890">
    <property type="term" value="P:retrograde vesicle-mediated transport, Golgi to endoplasmic reticulum"/>
    <property type="evidence" value="ECO:0007669"/>
    <property type="project" value="TreeGrafter"/>
</dbReference>
<feature type="signal peptide" evidence="4">
    <location>
        <begin position="1"/>
        <end position="24"/>
    </location>
</feature>
<organism evidence="5 6">
    <name type="scientific">Zingiber officinale</name>
    <name type="common">Ginger</name>
    <name type="synonym">Amomum zingiber</name>
    <dbReference type="NCBI Taxonomy" id="94328"/>
    <lineage>
        <taxon>Eukaryota</taxon>
        <taxon>Viridiplantae</taxon>
        <taxon>Streptophyta</taxon>
        <taxon>Embryophyta</taxon>
        <taxon>Tracheophyta</taxon>
        <taxon>Spermatophyta</taxon>
        <taxon>Magnoliopsida</taxon>
        <taxon>Liliopsida</taxon>
        <taxon>Zingiberales</taxon>
        <taxon>Zingiberaceae</taxon>
        <taxon>Zingiber</taxon>
    </lineage>
</organism>
<keyword evidence="4" id="KW-0732">Signal</keyword>
<dbReference type="GO" id="GO:0006891">
    <property type="term" value="P:intra-Golgi vesicle-mediated transport"/>
    <property type="evidence" value="ECO:0007669"/>
    <property type="project" value="TreeGrafter"/>
</dbReference>
<dbReference type="GO" id="GO:0006886">
    <property type="term" value="P:intracellular protein transport"/>
    <property type="evidence" value="ECO:0007669"/>
    <property type="project" value="TreeGrafter"/>
</dbReference>
<sequence>MHAAFNWFVLGFCLQLSLNQRKLAQRSERVKSVDLHPTEPWILASLYSGTVGIWNYQSQASSFFFIFFLFEIYSFGMKQLRPD</sequence>
<dbReference type="InterPro" id="IPR015943">
    <property type="entry name" value="WD40/YVTN_repeat-like_dom_sf"/>
</dbReference>
<keyword evidence="2" id="KW-0677">Repeat</keyword>
<protein>
    <submittedName>
        <fullName evidence="5">Uncharacterized protein</fullName>
    </submittedName>
</protein>
<comment type="caution">
    <text evidence="5">The sequence shown here is derived from an EMBL/GenBank/DDBJ whole genome shotgun (WGS) entry which is preliminary data.</text>
</comment>
<keyword evidence="3" id="KW-1133">Transmembrane helix</keyword>
<keyword evidence="3" id="KW-0472">Membrane</keyword>
<dbReference type="GO" id="GO:0006888">
    <property type="term" value="P:endoplasmic reticulum to Golgi vesicle-mediated transport"/>
    <property type="evidence" value="ECO:0007669"/>
    <property type="project" value="TreeGrafter"/>
</dbReference>
<name>A0A8J5L9I5_ZINOF</name>